<feature type="compositionally biased region" description="Polar residues" evidence="23">
    <location>
        <begin position="327"/>
        <end position="345"/>
    </location>
</feature>
<organism evidence="25 26">
    <name type="scientific">Habropoda laboriosa</name>
    <dbReference type="NCBI Taxonomy" id="597456"/>
    <lineage>
        <taxon>Eukaryota</taxon>
        <taxon>Metazoa</taxon>
        <taxon>Ecdysozoa</taxon>
        <taxon>Arthropoda</taxon>
        <taxon>Hexapoda</taxon>
        <taxon>Insecta</taxon>
        <taxon>Pterygota</taxon>
        <taxon>Neoptera</taxon>
        <taxon>Endopterygota</taxon>
        <taxon>Hymenoptera</taxon>
        <taxon>Apocrita</taxon>
        <taxon>Aculeata</taxon>
        <taxon>Apoidea</taxon>
        <taxon>Anthophila</taxon>
        <taxon>Apidae</taxon>
        <taxon>Habropoda</taxon>
    </lineage>
</organism>
<feature type="compositionally biased region" description="Low complexity" evidence="23">
    <location>
        <begin position="485"/>
        <end position="513"/>
    </location>
</feature>
<dbReference type="InterPro" id="IPR019954">
    <property type="entry name" value="Ubiquitin_CS"/>
</dbReference>
<evidence type="ECO:0000256" key="15">
    <source>
        <dbReference type="ARBA" id="ARBA00022871"/>
    </source>
</evidence>
<dbReference type="Pfam" id="PF00240">
    <property type="entry name" value="ubiquitin"/>
    <property type="match status" value="1"/>
</dbReference>
<keyword evidence="16" id="KW-0007">Acetylation</keyword>
<comment type="subcellular location">
    <subcellularLocation>
        <location evidence="3">Cytoplasm</location>
        <location evidence="3">Cytosol</location>
    </subcellularLocation>
    <subcellularLocation>
        <location evidence="2">Nucleus</location>
    </subcellularLocation>
    <subcellularLocation>
        <location evidence="4">Secreted</location>
        <location evidence="4">Extracellular exosome</location>
    </subcellularLocation>
</comment>
<dbReference type="GO" id="GO:0051787">
    <property type="term" value="F:misfolded protein binding"/>
    <property type="evidence" value="ECO:0007669"/>
    <property type="project" value="TreeGrafter"/>
</dbReference>
<keyword evidence="13" id="KW-0156">Chromatin regulator</keyword>
<feature type="region of interest" description="Disordered" evidence="23">
    <location>
        <begin position="533"/>
        <end position="558"/>
    </location>
</feature>
<keyword evidence="18" id="KW-0539">Nucleus</keyword>
<evidence type="ECO:0000256" key="19">
    <source>
        <dbReference type="ARBA" id="ARBA00029739"/>
    </source>
</evidence>
<evidence type="ECO:0000256" key="14">
    <source>
        <dbReference type="ARBA" id="ARBA00022859"/>
    </source>
</evidence>
<dbReference type="GO" id="GO:0006325">
    <property type="term" value="P:chromatin organization"/>
    <property type="evidence" value="ECO:0007669"/>
    <property type="project" value="UniProtKB-KW"/>
</dbReference>
<dbReference type="GO" id="GO:0031593">
    <property type="term" value="F:polyubiquitin modification-dependent protein binding"/>
    <property type="evidence" value="ECO:0007669"/>
    <property type="project" value="TreeGrafter"/>
</dbReference>
<feature type="compositionally biased region" description="Polar residues" evidence="23">
    <location>
        <begin position="469"/>
        <end position="482"/>
    </location>
</feature>
<evidence type="ECO:0000259" key="24">
    <source>
        <dbReference type="PROSITE" id="PS50053"/>
    </source>
</evidence>
<keyword evidence="6" id="KW-0813">Transport</keyword>
<keyword evidence="12" id="KW-0221">Differentiation</keyword>
<dbReference type="GO" id="GO:0005576">
    <property type="term" value="C:extracellular region"/>
    <property type="evidence" value="ECO:0007669"/>
    <property type="project" value="UniProtKB-SubCell"/>
</dbReference>
<reference evidence="25 26" key="1">
    <citation type="submission" date="2015-07" db="EMBL/GenBank/DDBJ databases">
        <title>The genome of Habropoda laboriosa.</title>
        <authorList>
            <person name="Pan H."/>
            <person name="Kapheim K."/>
        </authorList>
    </citation>
    <scope>NUCLEOTIDE SEQUENCE [LARGE SCALE GENOMIC DNA]</scope>
    <source>
        <strain evidence="25">0110345459</strain>
    </source>
</reference>
<feature type="region of interest" description="Disordered" evidence="23">
    <location>
        <begin position="140"/>
        <end position="167"/>
    </location>
</feature>
<evidence type="ECO:0000313" key="26">
    <source>
        <dbReference type="Proteomes" id="UP000053825"/>
    </source>
</evidence>
<keyword evidence="10" id="KW-0053">Apoptosis</keyword>
<dbReference type="InterPro" id="IPR000626">
    <property type="entry name" value="Ubiquitin-like_dom"/>
</dbReference>
<dbReference type="SUPFAM" id="SSF54236">
    <property type="entry name" value="Ubiquitin-like"/>
    <property type="match status" value="1"/>
</dbReference>
<evidence type="ECO:0000256" key="7">
    <source>
        <dbReference type="ARBA" id="ARBA00022490"/>
    </source>
</evidence>
<evidence type="ECO:0000256" key="13">
    <source>
        <dbReference type="ARBA" id="ARBA00022853"/>
    </source>
</evidence>
<keyword evidence="14" id="KW-0391">Immunity</keyword>
<dbReference type="GO" id="GO:0071818">
    <property type="term" value="C:BAT3 complex"/>
    <property type="evidence" value="ECO:0007669"/>
    <property type="project" value="TreeGrafter"/>
</dbReference>
<dbReference type="GO" id="GO:0005634">
    <property type="term" value="C:nucleus"/>
    <property type="evidence" value="ECO:0007669"/>
    <property type="project" value="UniProtKB-SubCell"/>
</dbReference>
<dbReference type="GO" id="GO:0036503">
    <property type="term" value="P:ERAD pathway"/>
    <property type="evidence" value="ECO:0007669"/>
    <property type="project" value="TreeGrafter"/>
</dbReference>
<feature type="compositionally biased region" description="Basic and acidic residues" evidence="23">
    <location>
        <begin position="1006"/>
        <end position="1016"/>
    </location>
</feature>
<keyword evidence="7" id="KW-0963">Cytoplasm</keyword>
<evidence type="ECO:0000256" key="6">
    <source>
        <dbReference type="ARBA" id="ARBA00022448"/>
    </source>
</evidence>
<dbReference type="PANTHER" id="PTHR15204:SF0">
    <property type="entry name" value="LARGE PROLINE-RICH PROTEIN BAG6"/>
    <property type="match status" value="1"/>
</dbReference>
<comment type="function">
    <text evidence="1">Released extracellularly via exosomes, it is a ligand of the natural killer/NK cells receptor NCR3 and stimulates NK cells cytotoxicity. It may thereby trigger NK cells cytotoxicity against neighboring tumor cells and immature myeloid dendritic cells (DC).</text>
</comment>
<evidence type="ECO:0000256" key="22">
    <source>
        <dbReference type="ARBA" id="ARBA00046936"/>
    </source>
</evidence>
<feature type="compositionally biased region" description="Polar residues" evidence="23">
    <location>
        <begin position="688"/>
        <end position="698"/>
    </location>
</feature>
<feature type="region of interest" description="Disordered" evidence="23">
    <location>
        <begin position="294"/>
        <end position="345"/>
    </location>
</feature>
<evidence type="ECO:0000256" key="16">
    <source>
        <dbReference type="ARBA" id="ARBA00022990"/>
    </source>
</evidence>
<evidence type="ECO:0000256" key="10">
    <source>
        <dbReference type="ARBA" id="ARBA00022703"/>
    </source>
</evidence>
<evidence type="ECO:0000256" key="11">
    <source>
        <dbReference type="ARBA" id="ARBA00022737"/>
    </source>
</evidence>
<dbReference type="PROSITE" id="PS00299">
    <property type="entry name" value="UBIQUITIN_1"/>
    <property type="match status" value="1"/>
</dbReference>
<keyword evidence="8" id="KW-0964">Secreted</keyword>
<dbReference type="Gene3D" id="3.10.20.90">
    <property type="entry name" value="Phosphatidylinositol 3-kinase Catalytic Subunit, Chain A, domain 1"/>
    <property type="match status" value="1"/>
</dbReference>
<gene>
    <name evidence="25" type="ORF">WH47_05488</name>
</gene>
<dbReference type="Proteomes" id="UP000053825">
    <property type="component" value="Unassembled WGS sequence"/>
</dbReference>
<feature type="compositionally biased region" description="Polar residues" evidence="23">
    <location>
        <begin position="601"/>
        <end position="638"/>
    </location>
</feature>
<feature type="region of interest" description="Disordered" evidence="23">
    <location>
        <begin position="601"/>
        <end position="640"/>
    </location>
</feature>
<dbReference type="GO" id="GO:0007283">
    <property type="term" value="P:spermatogenesis"/>
    <property type="evidence" value="ECO:0007669"/>
    <property type="project" value="UniProtKB-KW"/>
</dbReference>
<dbReference type="GO" id="GO:0030154">
    <property type="term" value="P:cell differentiation"/>
    <property type="evidence" value="ECO:0007669"/>
    <property type="project" value="UniProtKB-KW"/>
</dbReference>
<evidence type="ECO:0000256" key="9">
    <source>
        <dbReference type="ARBA" id="ARBA00022553"/>
    </source>
</evidence>
<evidence type="ECO:0000256" key="18">
    <source>
        <dbReference type="ARBA" id="ARBA00023242"/>
    </source>
</evidence>
<dbReference type="PANTHER" id="PTHR15204">
    <property type="entry name" value="LARGE PROLINE-RICH PROTEIN BAG6"/>
    <property type="match status" value="1"/>
</dbReference>
<dbReference type="Pfam" id="PF12057">
    <property type="entry name" value="BAG6"/>
    <property type="match status" value="1"/>
</dbReference>
<evidence type="ECO:0000256" key="5">
    <source>
        <dbReference type="ARBA" id="ARBA00021614"/>
    </source>
</evidence>
<evidence type="ECO:0000256" key="8">
    <source>
        <dbReference type="ARBA" id="ARBA00022525"/>
    </source>
</evidence>
<feature type="region of interest" description="Disordered" evidence="23">
    <location>
        <begin position="458"/>
        <end position="518"/>
    </location>
</feature>
<keyword evidence="26" id="KW-1185">Reference proteome</keyword>
<protein>
    <recommendedName>
        <fullName evidence="5">Large proline-rich protein BAG6</fullName>
    </recommendedName>
    <alternativeName>
        <fullName evidence="20">BCL2-associated athanogene 6</fullName>
    </alternativeName>
    <alternativeName>
        <fullName evidence="19">HLA-B-associated transcript 3</fullName>
    </alternativeName>
</protein>
<keyword evidence="11" id="KW-0677">Repeat</keyword>
<comment type="subunit">
    <text evidence="22">Component of the BAG6/BAT3 complex, also named BAT3 complex, at least composed of BAG6, UBL4A and GET4/TRC35. Interacts with GET4; the interaction is direct and localizes BAG6 in the cytosol. Interacts with UBL4A; the interaction is direct and required for UBL4A protein stability. Interacts with AIFM1. Interacts with HSPA2. Interacts with CTCFL. Interacts with p300/EP300. Interacts (via ubiquitin-like domain) with RNF126; required for BAG6-dependent ubiquitination of proteins mislocalized to the cytosol. Interacts (via ubiquitin-like domain) with SGTA; SGTA competes with RNF126 by binding the same region of BAG6, thereby promoting deubiquitination of BAG6-target proteins and rescuing them from degradation. Interacts with ricin A chain. Interacts with VCP and AMFR; both form the VCP/p97-AMFR/gp78 complex. Interacts with SYVN1. Interacts with USP13; the interaction is direct and may mediate UBL4A deubiquitination. Interacts with ZFAND2B. Interacts with KPNA2. Interacts with UBQLN4.</text>
</comment>
<evidence type="ECO:0000256" key="17">
    <source>
        <dbReference type="ARBA" id="ARBA00023186"/>
    </source>
</evidence>
<evidence type="ECO:0000256" key="21">
    <source>
        <dbReference type="ARBA" id="ARBA00046003"/>
    </source>
</evidence>
<evidence type="ECO:0000256" key="4">
    <source>
        <dbReference type="ARBA" id="ARBA00004550"/>
    </source>
</evidence>
<evidence type="ECO:0000256" key="1">
    <source>
        <dbReference type="ARBA" id="ARBA00002067"/>
    </source>
</evidence>
<dbReference type="STRING" id="597456.A0A0L7RFC2"/>
<dbReference type="OrthoDB" id="1885901at2759"/>
<evidence type="ECO:0000313" key="25">
    <source>
        <dbReference type="EMBL" id="KOC69545.1"/>
    </source>
</evidence>
<dbReference type="InterPro" id="IPR029071">
    <property type="entry name" value="Ubiquitin-like_domsf"/>
</dbReference>
<dbReference type="InterPro" id="IPR021925">
    <property type="entry name" value="BAG6"/>
</dbReference>
<comment type="function">
    <text evidence="21">Involved in DNA damage-induced apoptosis: following DNA damage, accumulates in the nucleus and forms a complex with p300/EP300, enhancing p300/EP300-mediated p53/TP53 acetylation leading to increase p53/TP53 transcriptional activity. When nuclear, may also act as a component of some chromatin regulator complex that regulates histone 3 'Lys-4' dimethylation (H3K4me2).</text>
</comment>
<feature type="domain" description="Ubiquitin-like" evidence="24">
    <location>
        <begin position="68"/>
        <end position="130"/>
    </location>
</feature>
<dbReference type="EMBL" id="KQ414606">
    <property type="protein sequence ID" value="KOC69545.1"/>
    <property type="molecule type" value="Genomic_DNA"/>
</dbReference>
<evidence type="ECO:0000256" key="2">
    <source>
        <dbReference type="ARBA" id="ARBA00004123"/>
    </source>
</evidence>
<feature type="region of interest" description="Disordered" evidence="23">
    <location>
        <begin position="986"/>
        <end position="1028"/>
    </location>
</feature>
<dbReference type="GO" id="GO:0006915">
    <property type="term" value="P:apoptotic process"/>
    <property type="evidence" value="ECO:0007669"/>
    <property type="project" value="UniProtKB-KW"/>
</dbReference>
<proteinExistence type="predicted"/>
<name>A0A0L7RFC2_9HYME</name>
<evidence type="ECO:0000256" key="20">
    <source>
        <dbReference type="ARBA" id="ARBA00030033"/>
    </source>
</evidence>
<evidence type="ECO:0000256" key="23">
    <source>
        <dbReference type="SAM" id="MobiDB-lite"/>
    </source>
</evidence>
<keyword evidence="9" id="KW-0597">Phosphoprotein</keyword>
<feature type="region of interest" description="Disordered" evidence="23">
    <location>
        <begin position="675"/>
        <end position="698"/>
    </location>
</feature>
<keyword evidence="15" id="KW-0744">Spermatogenesis</keyword>
<dbReference type="AlphaFoldDB" id="A0A0L7RFC2"/>
<sequence>MRRDAPSLPAYKTEAPLTFFCGARSAVLSSTDINIEYFASAVATDRVSFTDLYLRACVSVEDGRSTMIDLTVKTLDSQNHAFSLEDDQITVRGFKEYIAETVAVPADSQRLIYCGRVLQDEKKLNEYDVNGKVIHLVQRAPPQHGQRGNDGGQSQGQNHGSQMWQNPPRTHYRVTRTQMHGNAMYLGAMSVPAEIVEGHGVPVPQLSNSLSNGRLIAARHMLERADRLMDRLESPSRPTNVSAPENNRPYLSQIVQQAEVELLNSFGNNENRINRDVRLVGAVAAAIATLLRGNSDDGVESRPAADTNEENQSDAQQQPPPQPEQQGSTSNTDGQSNRRSQQLPRSPQLAELLDILLDTQTRLQPHVERYLMLMRDDPSLPPGGRRVEESQTFVDGVSECLHYMSHACHALSDIIVDMSQQPPRNLRCRPIIIQHSAILQPGIPIQVEAHISLRGLNANNNNGNEENGDSGSTPAQSDTNEASTEDTNQQQESESSTQQQAEQQQQPEPTQSPFGTVFNLPNNVEVLMEVSPESNIDAPSGSEQNQTGRVGGSSGPFSWGSAPAPDFIRNLMQAVAGYMVQGGITTTTITTRNPPTMGQQTVASIDSSGNTNAGQSTQARSNVSTHPTTATQTRSTSRPHVFHQQAHPLGVGMSIGQAFDFDPFLPCNSHHIRRTSTTTSSTVTSTSQGTRASQTPTSDILTQAQTATTSSAPSNISSTNTTASTTSQTNIIHDTLDYLLQQSFAGRGISIGSDLTLAEELERRGFQISTLFSTENTETEANFLVNLFNLVLQNITLEGLIRLRFGQWEPISYLRKPLQEFFQQSFPNIAPEVLQEQATERLISQLRRFENFFNTEEDIHSRSSSRVDLYATVGGLLRRHIKDILQHLFNNDIDDARFGQEILNIVYITARQLCTILRYSIRGGQAELELAAARFMSEVLDDLDPALQRSMMSLFVSQFRSFSLHYTQLPDSEILPLLVYKDAPSQASTVPSAPTHQSSQQAQSEAEAKVVEERTTFEASSLPEDREEIPQTFPGHEALPSDWVPIIARDGVRQRRQLQMQGMTNGGVATFSDAYLGTLPTKRRKLIEQQKPRLLVSPTPNHSEIAASMERLVREGVTRAGVEEVEGAAVAVAVDPGVRRAFGQAIRDCLNPHRYGTPDFPDPLRFPNATNYFANQDRPQK</sequence>
<dbReference type="PROSITE" id="PS50053">
    <property type="entry name" value="UBIQUITIN_2"/>
    <property type="match status" value="1"/>
</dbReference>
<accession>A0A0L7RFC2</accession>
<feature type="compositionally biased region" description="Polar residues" evidence="23">
    <location>
        <begin position="986"/>
        <end position="996"/>
    </location>
</feature>
<keyword evidence="17" id="KW-0143">Chaperone</keyword>
<evidence type="ECO:0000256" key="12">
    <source>
        <dbReference type="ARBA" id="ARBA00022782"/>
    </source>
</evidence>
<feature type="compositionally biased region" description="Low complexity" evidence="23">
    <location>
        <begin position="675"/>
        <end position="687"/>
    </location>
</feature>
<dbReference type="CDD" id="cd01809">
    <property type="entry name" value="Ubl_BAG6"/>
    <property type="match status" value="1"/>
</dbReference>
<dbReference type="SMART" id="SM00213">
    <property type="entry name" value="UBQ"/>
    <property type="match status" value="1"/>
</dbReference>
<evidence type="ECO:0000256" key="3">
    <source>
        <dbReference type="ARBA" id="ARBA00004514"/>
    </source>
</evidence>
<dbReference type="GO" id="GO:0002376">
    <property type="term" value="P:immune system process"/>
    <property type="evidence" value="ECO:0007669"/>
    <property type="project" value="UniProtKB-KW"/>
</dbReference>